<reference evidence="1" key="1">
    <citation type="submission" date="2023-01" db="EMBL/GenBank/DDBJ databases">
        <authorList>
            <person name="Piombo E."/>
        </authorList>
    </citation>
    <scope>NUCLEOTIDE SEQUENCE</scope>
</reference>
<dbReference type="InterPro" id="IPR017946">
    <property type="entry name" value="PLC-like_Pdiesterase_TIM-brl"/>
</dbReference>
<dbReference type="Proteomes" id="UP001160390">
    <property type="component" value="Unassembled WGS sequence"/>
</dbReference>
<evidence type="ECO:0000313" key="1">
    <source>
        <dbReference type="EMBL" id="CAI6095927.1"/>
    </source>
</evidence>
<sequence length="161" mass="17739">MTNQSLVEAAPIESLPLAVESVVAPGAHVPATMSLVRRPFYAIAHRIIKGYDVRSALAHGANAINIDMTAWSSGWWVGHDGLPTTARDTAKKMFQTISEERKESRFCLNVNEALNVDGEVAMVEKELHDLRRGQRVYSNGFFDLAMRFEAPLANLKAASKT</sequence>
<comment type="caution">
    <text evidence="1">The sequence shown here is derived from an EMBL/GenBank/DDBJ whole genome shotgun (WGS) entry which is preliminary data.</text>
</comment>
<dbReference type="AlphaFoldDB" id="A0AA35Q8F0"/>
<proteinExistence type="predicted"/>
<protein>
    <submittedName>
        <fullName evidence="1">Uncharacterized protein</fullName>
    </submittedName>
</protein>
<name>A0AA35Q8F0_9HYPO</name>
<keyword evidence="2" id="KW-1185">Reference proteome</keyword>
<evidence type="ECO:0000313" key="2">
    <source>
        <dbReference type="Proteomes" id="UP001160390"/>
    </source>
</evidence>
<dbReference type="GO" id="GO:0008081">
    <property type="term" value="F:phosphoric diester hydrolase activity"/>
    <property type="evidence" value="ECO:0007669"/>
    <property type="project" value="InterPro"/>
</dbReference>
<dbReference type="GO" id="GO:0006629">
    <property type="term" value="P:lipid metabolic process"/>
    <property type="evidence" value="ECO:0007669"/>
    <property type="project" value="InterPro"/>
</dbReference>
<dbReference type="Gene3D" id="3.20.20.190">
    <property type="entry name" value="Phosphatidylinositol (PI) phosphodiesterase"/>
    <property type="match status" value="1"/>
</dbReference>
<organism evidence="1 2">
    <name type="scientific">Clonostachys chloroleuca</name>
    <dbReference type="NCBI Taxonomy" id="1926264"/>
    <lineage>
        <taxon>Eukaryota</taxon>
        <taxon>Fungi</taxon>
        <taxon>Dikarya</taxon>
        <taxon>Ascomycota</taxon>
        <taxon>Pezizomycotina</taxon>
        <taxon>Sordariomycetes</taxon>
        <taxon>Hypocreomycetidae</taxon>
        <taxon>Hypocreales</taxon>
        <taxon>Bionectriaceae</taxon>
        <taxon>Clonostachys</taxon>
    </lineage>
</organism>
<accession>A0AA35Q8F0</accession>
<dbReference type="EMBL" id="CABFNP030001271">
    <property type="protein sequence ID" value="CAI6095927.1"/>
    <property type="molecule type" value="Genomic_DNA"/>
</dbReference>
<gene>
    <name evidence="1" type="ORF">CCHLO57077_00015905</name>
</gene>